<keyword evidence="5 7" id="KW-0472">Membrane</keyword>
<feature type="transmembrane region" description="Helical" evidence="7">
    <location>
        <begin position="69"/>
        <end position="95"/>
    </location>
</feature>
<dbReference type="PANTHER" id="PTHR21716:SF64">
    <property type="entry name" value="AI-2 TRANSPORT PROTEIN TQSA"/>
    <property type="match status" value="1"/>
</dbReference>
<evidence type="ECO:0000313" key="9">
    <source>
        <dbReference type="Proteomes" id="UP001597417"/>
    </source>
</evidence>
<feature type="compositionally biased region" description="Basic and acidic residues" evidence="6">
    <location>
        <begin position="385"/>
        <end position="394"/>
    </location>
</feature>
<protein>
    <submittedName>
        <fullName evidence="8">AI-2E family transporter</fullName>
    </submittedName>
</protein>
<proteinExistence type="inferred from homology"/>
<feature type="transmembrane region" description="Helical" evidence="7">
    <location>
        <begin position="268"/>
        <end position="287"/>
    </location>
</feature>
<gene>
    <name evidence="8" type="ORF">ACFSXZ_10745</name>
</gene>
<name>A0ABW5FP35_9PSEU</name>
<evidence type="ECO:0000256" key="2">
    <source>
        <dbReference type="ARBA" id="ARBA00009773"/>
    </source>
</evidence>
<dbReference type="InterPro" id="IPR002549">
    <property type="entry name" value="AI-2E-like"/>
</dbReference>
<dbReference type="RefSeq" id="WP_378263916.1">
    <property type="nucleotide sequence ID" value="NZ_JBHUKR010000006.1"/>
</dbReference>
<evidence type="ECO:0000256" key="1">
    <source>
        <dbReference type="ARBA" id="ARBA00004141"/>
    </source>
</evidence>
<comment type="caution">
    <text evidence="8">The sequence shown here is derived from an EMBL/GenBank/DDBJ whole genome shotgun (WGS) entry which is preliminary data.</text>
</comment>
<evidence type="ECO:0000256" key="6">
    <source>
        <dbReference type="SAM" id="MobiDB-lite"/>
    </source>
</evidence>
<comment type="similarity">
    <text evidence="2">Belongs to the autoinducer-2 exporter (AI-2E) (TC 2.A.86) family.</text>
</comment>
<feature type="transmembrane region" description="Helical" evidence="7">
    <location>
        <begin position="39"/>
        <end position="57"/>
    </location>
</feature>
<evidence type="ECO:0000256" key="4">
    <source>
        <dbReference type="ARBA" id="ARBA00022989"/>
    </source>
</evidence>
<feature type="region of interest" description="Disordered" evidence="6">
    <location>
        <begin position="352"/>
        <end position="394"/>
    </location>
</feature>
<evidence type="ECO:0000256" key="5">
    <source>
        <dbReference type="ARBA" id="ARBA00023136"/>
    </source>
</evidence>
<evidence type="ECO:0000313" key="8">
    <source>
        <dbReference type="EMBL" id="MFD2416799.1"/>
    </source>
</evidence>
<dbReference type="PANTHER" id="PTHR21716">
    <property type="entry name" value="TRANSMEMBRANE PROTEIN"/>
    <property type="match status" value="1"/>
</dbReference>
<dbReference type="Proteomes" id="UP001597417">
    <property type="component" value="Unassembled WGS sequence"/>
</dbReference>
<evidence type="ECO:0000256" key="7">
    <source>
        <dbReference type="SAM" id="Phobius"/>
    </source>
</evidence>
<comment type="subcellular location">
    <subcellularLocation>
        <location evidence="1">Membrane</location>
        <topology evidence="1">Multi-pass membrane protein</topology>
    </subcellularLocation>
</comment>
<dbReference type="Pfam" id="PF01594">
    <property type="entry name" value="AI-2E_transport"/>
    <property type="match status" value="1"/>
</dbReference>
<feature type="transmembrane region" description="Helical" evidence="7">
    <location>
        <begin position="141"/>
        <end position="169"/>
    </location>
</feature>
<sequence>MTSRQTETQAAPVVPRAVVLLVGAASVVVAVAGVKAVSWLVSPVLLALVIVLTIAPVHRWLITHRVPAWLATIALVVLVYGVIVVLGVVLIVSVARLVTLLPQYADRFDALIARFTGTLAKFGVGKGQIGDLAHSADFSKIAAYAGSFLSGVSGVVESVVFLLALLLFLSVEANGFDERMAMVAAERPNAAAALGEFAGKTRRYLAVTTVFGFIVAVLDTIALLILGVPVALLWGLLSFVTNYIPNVGFILGLIPPALLALLVGGWQLMLIVIAVYCVLNLVVQSLIQPYYVGDAVGLSAVMTFLALIFWTWVLGPLGAILAVPMTLLVRTTLIDVDPRAGWVATLLNLSSGDTETKRRRSEKDSREQGGDEQDSDEQDSDETGSGERDDAENR</sequence>
<organism evidence="8 9">
    <name type="scientific">Amycolatopsis pigmentata</name>
    <dbReference type="NCBI Taxonomy" id="450801"/>
    <lineage>
        <taxon>Bacteria</taxon>
        <taxon>Bacillati</taxon>
        <taxon>Actinomycetota</taxon>
        <taxon>Actinomycetes</taxon>
        <taxon>Pseudonocardiales</taxon>
        <taxon>Pseudonocardiaceae</taxon>
        <taxon>Amycolatopsis</taxon>
    </lineage>
</organism>
<feature type="transmembrane region" description="Helical" evidence="7">
    <location>
        <begin position="307"/>
        <end position="329"/>
    </location>
</feature>
<feature type="compositionally biased region" description="Acidic residues" evidence="6">
    <location>
        <begin position="370"/>
        <end position="384"/>
    </location>
</feature>
<keyword evidence="9" id="KW-1185">Reference proteome</keyword>
<keyword evidence="3 7" id="KW-0812">Transmembrane</keyword>
<dbReference type="EMBL" id="JBHUKR010000006">
    <property type="protein sequence ID" value="MFD2416799.1"/>
    <property type="molecule type" value="Genomic_DNA"/>
</dbReference>
<feature type="transmembrane region" description="Helical" evidence="7">
    <location>
        <begin position="12"/>
        <end position="33"/>
    </location>
</feature>
<feature type="transmembrane region" description="Helical" evidence="7">
    <location>
        <begin position="243"/>
        <end position="263"/>
    </location>
</feature>
<keyword evidence="4 7" id="KW-1133">Transmembrane helix</keyword>
<evidence type="ECO:0000256" key="3">
    <source>
        <dbReference type="ARBA" id="ARBA00022692"/>
    </source>
</evidence>
<feature type="transmembrane region" description="Helical" evidence="7">
    <location>
        <begin position="204"/>
        <end position="237"/>
    </location>
</feature>
<reference evidence="9" key="1">
    <citation type="journal article" date="2019" name="Int. J. Syst. Evol. Microbiol.">
        <title>The Global Catalogue of Microorganisms (GCM) 10K type strain sequencing project: providing services to taxonomists for standard genome sequencing and annotation.</title>
        <authorList>
            <consortium name="The Broad Institute Genomics Platform"/>
            <consortium name="The Broad Institute Genome Sequencing Center for Infectious Disease"/>
            <person name="Wu L."/>
            <person name="Ma J."/>
        </authorList>
    </citation>
    <scope>NUCLEOTIDE SEQUENCE [LARGE SCALE GENOMIC DNA]</scope>
    <source>
        <strain evidence="9">CGMCC 4.7645</strain>
    </source>
</reference>
<accession>A0ABW5FP35</accession>